<evidence type="ECO:0000256" key="1">
    <source>
        <dbReference type="ARBA" id="ARBA00022741"/>
    </source>
</evidence>
<dbReference type="EMBL" id="JADINA010000032">
    <property type="protein sequence ID" value="MBO8426639.1"/>
    <property type="molecule type" value="Genomic_DNA"/>
</dbReference>
<feature type="domain" description="ABC transporter" evidence="4">
    <location>
        <begin position="6"/>
        <end position="241"/>
    </location>
</feature>
<proteinExistence type="predicted"/>
<gene>
    <name evidence="5" type="ORF">IAC61_04900</name>
</gene>
<keyword evidence="3" id="KW-0472">Membrane</keyword>
<keyword evidence="1" id="KW-0547">Nucleotide-binding</keyword>
<feature type="transmembrane region" description="Helical" evidence="3">
    <location>
        <begin position="849"/>
        <end position="876"/>
    </location>
</feature>
<dbReference type="InterPro" id="IPR003593">
    <property type="entry name" value="AAA+_ATPase"/>
</dbReference>
<reference evidence="5" key="2">
    <citation type="journal article" date="2021" name="PeerJ">
        <title>Extensive microbial diversity within the chicken gut microbiome revealed by metagenomics and culture.</title>
        <authorList>
            <person name="Gilroy R."/>
            <person name="Ravi A."/>
            <person name="Getino M."/>
            <person name="Pursley I."/>
            <person name="Horton D.L."/>
            <person name="Alikhan N.F."/>
            <person name="Baker D."/>
            <person name="Gharbi K."/>
            <person name="Hall N."/>
            <person name="Watson M."/>
            <person name="Adriaenssens E.M."/>
            <person name="Foster-Nyarko E."/>
            <person name="Jarju S."/>
            <person name="Secka A."/>
            <person name="Antonio M."/>
            <person name="Oren A."/>
            <person name="Chaudhuri R.R."/>
            <person name="La Ragione R."/>
            <person name="Hildebrand F."/>
            <person name="Pallen M.J."/>
        </authorList>
    </citation>
    <scope>NUCLEOTIDE SEQUENCE</scope>
    <source>
        <strain evidence="5">17113</strain>
    </source>
</reference>
<dbReference type="InterPro" id="IPR017871">
    <property type="entry name" value="ABC_transporter-like_CS"/>
</dbReference>
<protein>
    <submittedName>
        <fullName evidence="5">ATP-binding cassette domain-containing protein</fullName>
    </submittedName>
</protein>
<feature type="transmembrane region" description="Helical" evidence="3">
    <location>
        <begin position="896"/>
        <end position="918"/>
    </location>
</feature>
<dbReference type="PROSITE" id="PS00211">
    <property type="entry name" value="ABC_TRANSPORTER_1"/>
    <property type="match status" value="1"/>
</dbReference>
<dbReference type="GO" id="GO:0016887">
    <property type="term" value="F:ATP hydrolysis activity"/>
    <property type="evidence" value="ECO:0007669"/>
    <property type="project" value="InterPro"/>
</dbReference>
<feature type="transmembrane region" description="Helical" evidence="3">
    <location>
        <begin position="797"/>
        <end position="828"/>
    </location>
</feature>
<dbReference type="InterPro" id="IPR015854">
    <property type="entry name" value="ABC_transpr_LolD-like"/>
</dbReference>
<dbReference type="AlphaFoldDB" id="A0A9D9DFB7"/>
<dbReference type="GO" id="GO:0005886">
    <property type="term" value="C:plasma membrane"/>
    <property type="evidence" value="ECO:0007669"/>
    <property type="project" value="TreeGrafter"/>
</dbReference>
<organism evidence="5 6">
    <name type="scientific">Candidatus Alloenteromonas pullistercoris</name>
    <dbReference type="NCBI Taxonomy" id="2840785"/>
    <lineage>
        <taxon>Bacteria</taxon>
        <taxon>Bacillati</taxon>
        <taxon>Bacillota</taxon>
        <taxon>Bacillota incertae sedis</taxon>
        <taxon>Candidatus Alloenteromonas</taxon>
    </lineage>
</organism>
<dbReference type="PROSITE" id="PS50893">
    <property type="entry name" value="ABC_TRANSPORTER_2"/>
    <property type="match status" value="1"/>
</dbReference>
<dbReference type="SMART" id="SM00382">
    <property type="entry name" value="AAA"/>
    <property type="match status" value="1"/>
</dbReference>
<evidence type="ECO:0000256" key="3">
    <source>
        <dbReference type="SAM" id="Phobius"/>
    </source>
</evidence>
<dbReference type="SUPFAM" id="SSF52540">
    <property type="entry name" value="P-loop containing nucleoside triphosphate hydrolases"/>
    <property type="match status" value="1"/>
</dbReference>
<keyword evidence="3" id="KW-1133">Transmembrane helix</keyword>
<dbReference type="Gene3D" id="3.40.50.300">
    <property type="entry name" value="P-loop containing nucleotide triphosphate hydrolases"/>
    <property type="match status" value="1"/>
</dbReference>
<evidence type="ECO:0000256" key="2">
    <source>
        <dbReference type="ARBA" id="ARBA00022840"/>
    </source>
</evidence>
<dbReference type="GO" id="GO:0022857">
    <property type="term" value="F:transmembrane transporter activity"/>
    <property type="evidence" value="ECO:0007669"/>
    <property type="project" value="TreeGrafter"/>
</dbReference>
<dbReference type="Proteomes" id="UP000823634">
    <property type="component" value="Unassembled WGS sequence"/>
</dbReference>
<dbReference type="GO" id="GO:0005524">
    <property type="term" value="F:ATP binding"/>
    <property type="evidence" value="ECO:0007669"/>
    <property type="project" value="UniProtKB-KW"/>
</dbReference>
<dbReference type="InterPro" id="IPR003439">
    <property type="entry name" value="ABC_transporter-like_ATP-bd"/>
</dbReference>
<keyword evidence="3" id="KW-0812">Transmembrane</keyword>
<evidence type="ECO:0000259" key="4">
    <source>
        <dbReference type="PROSITE" id="PS50893"/>
    </source>
</evidence>
<dbReference type="PANTHER" id="PTHR24220">
    <property type="entry name" value="IMPORT ATP-BINDING PROTEIN"/>
    <property type="match status" value="1"/>
</dbReference>
<evidence type="ECO:0000313" key="5">
    <source>
        <dbReference type="EMBL" id="MBO8426639.1"/>
    </source>
</evidence>
<dbReference type="InterPro" id="IPR027417">
    <property type="entry name" value="P-loop_NTPase"/>
</dbReference>
<name>A0A9D9DFB7_9FIRM</name>
<dbReference type="Pfam" id="PF00005">
    <property type="entry name" value="ABC_tran"/>
    <property type="match status" value="1"/>
</dbReference>
<keyword evidence="2 5" id="KW-0067">ATP-binding</keyword>
<evidence type="ECO:0000313" key="6">
    <source>
        <dbReference type="Proteomes" id="UP000823634"/>
    </source>
</evidence>
<sequence>MNSEFVRLSHVKVLFGKTKALNDVNISFPSLGFFGLYGQSGSGKSTFLNVVAGLCKPTSGMAMVMQREIGRLSEEEARAFRLGRIGFLDQQVSLLDSDTVLSNVLFPMESYYGDERRMKRKRALDLLSLVGCLHLKDKRPRDCSGGERQRIGLAVALATSPSIVLADEPSSALDFESAKMIFEALRQVSRSALVIVVSHDYGLLSSYCDVIYSMKDGAIEERKELREFCLESKIPALRLTERKRKNNLPFLFLLRHAYRILSGKRFRFLLLLSSLVVSFLGVGAGSYLSDAIENEVSGALSSLLPSSELVMSRKGGGDGGSETLVAISQTNLLRLEQAMGKGILGSGESLLFDFESLFSDQDDFALPYGAKRVDLPYFRARSINDFLWLDEREREVFPHHPLAMDDDDVVIGLPFDEMASLCYSFGIQRDFKSLGSICDGSLRLSISLVNQSIGFETDELLNVVGFIQAPSPCLLHLNHHWNRYFYVEHLNFRPSVSSDLDNPQTVFALPYVCFPSSPEEFLLLARKKGIDEFVAFDFYLPTYLPTLYGAAEENWTGRAYLLSYPNSSIEKEAVFSVAQEEAIRGYQFCSPLSYLASTDSIAFGFSFAFYLSPVFDDVVLAGETAAKLSPGLPLSSISLPSSVRDLNYLSSSRGGAKFLTLDNGDFPSIDPQKAFGLYVSESLFESWGKPRQVYLAFESYADPSSEFREIGYCELPILGTVRHPGEAVFGRSGWIEDFFSVHALAPSYLYSPSSALLSFDGVDGDELAAMLRRKYPEYDFVNPTSLFDTSFGGATTYVSFVLLLFSLLCLLLSFALFAYAFSLFRIELSNESRLFRLLGFSLSDERRSLFAISFLVNLFAFLSSCLGLTGVMVFAHLLITSSFGVASSFVLEWAPFALLLLLSLLFSFVSLLLSRFAVKQGGDK</sequence>
<accession>A0A9D9DFB7</accession>
<comment type="caution">
    <text evidence="5">The sequence shown here is derived from an EMBL/GenBank/DDBJ whole genome shotgun (WGS) entry which is preliminary data.</text>
</comment>
<reference evidence="5" key="1">
    <citation type="submission" date="2020-10" db="EMBL/GenBank/DDBJ databases">
        <authorList>
            <person name="Gilroy R."/>
        </authorList>
    </citation>
    <scope>NUCLEOTIDE SEQUENCE</scope>
    <source>
        <strain evidence="5">17113</strain>
    </source>
</reference>